<protein>
    <submittedName>
        <fullName evidence="2">Col_cuticle_N domain-containing protein</fullName>
    </submittedName>
</protein>
<sequence>MAIEFDPQQQHSTDGRRDDECCGIRDSAGCPFSAGIAVIVVATFATLQLAVNTDGITSSIISKPHNIVKMNDRNVEANTTNAIKRSVEYHSLSIFTTYY</sequence>
<dbReference type="Proteomes" id="UP000095283">
    <property type="component" value="Unplaced"/>
</dbReference>
<proteinExistence type="predicted"/>
<organism evidence="1 2">
    <name type="scientific">Heterorhabditis bacteriophora</name>
    <name type="common">Entomopathogenic nematode worm</name>
    <dbReference type="NCBI Taxonomy" id="37862"/>
    <lineage>
        <taxon>Eukaryota</taxon>
        <taxon>Metazoa</taxon>
        <taxon>Ecdysozoa</taxon>
        <taxon>Nematoda</taxon>
        <taxon>Chromadorea</taxon>
        <taxon>Rhabditida</taxon>
        <taxon>Rhabditina</taxon>
        <taxon>Rhabditomorpha</taxon>
        <taxon>Strongyloidea</taxon>
        <taxon>Heterorhabditidae</taxon>
        <taxon>Heterorhabditis</taxon>
    </lineage>
</organism>
<evidence type="ECO:0000313" key="1">
    <source>
        <dbReference type="Proteomes" id="UP000095283"/>
    </source>
</evidence>
<dbReference type="WBParaSite" id="Hba_02088">
    <property type="protein sequence ID" value="Hba_02088"/>
    <property type="gene ID" value="Hba_02088"/>
</dbReference>
<name>A0A1I7WBK6_HETBA</name>
<evidence type="ECO:0000313" key="2">
    <source>
        <dbReference type="WBParaSite" id="Hba_02088"/>
    </source>
</evidence>
<accession>A0A1I7WBK6</accession>
<dbReference type="AlphaFoldDB" id="A0A1I7WBK6"/>
<keyword evidence="1" id="KW-1185">Reference proteome</keyword>
<reference evidence="2" key="1">
    <citation type="submission" date="2016-11" db="UniProtKB">
        <authorList>
            <consortium name="WormBaseParasite"/>
        </authorList>
    </citation>
    <scope>IDENTIFICATION</scope>
</reference>